<feature type="compositionally biased region" description="Polar residues" evidence="1">
    <location>
        <begin position="582"/>
        <end position="594"/>
    </location>
</feature>
<feature type="region of interest" description="Disordered" evidence="1">
    <location>
        <begin position="202"/>
        <end position="307"/>
    </location>
</feature>
<organism evidence="2 3">
    <name type="scientific">Penicillium canescens</name>
    <dbReference type="NCBI Taxonomy" id="5083"/>
    <lineage>
        <taxon>Eukaryota</taxon>
        <taxon>Fungi</taxon>
        <taxon>Dikarya</taxon>
        <taxon>Ascomycota</taxon>
        <taxon>Pezizomycotina</taxon>
        <taxon>Eurotiomycetes</taxon>
        <taxon>Eurotiomycetidae</taxon>
        <taxon>Eurotiales</taxon>
        <taxon>Aspergillaceae</taxon>
        <taxon>Penicillium</taxon>
    </lineage>
</organism>
<feature type="region of interest" description="Disordered" evidence="1">
    <location>
        <begin position="1"/>
        <end position="134"/>
    </location>
</feature>
<evidence type="ECO:0000313" key="2">
    <source>
        <dbReference type="EMBL" id="KAJ6027656.1"/>
    </source>
</evidence>
<comment type="caution">
    <text evidence="2">The sequence shown here is derived from an EMBL/GenBank/DDBJ whole genome shotgun (WGS) entry which is preliminary data.</text>
</comment>
<proteinExistence type="predicted"/>
<sequence>MNAIKNPVSVGSGFIDSRQKDPITTRSPATTVYNRRTSGRQKPKAPLPQPGSVVPRLKLTKPRQPKSTDLEVDWEEDLRPTPNETKGNEEAAASAMAKREMQSKEPATSAKRRKANTRKSVTAKNNSDKGPQLPLITLNAGIVSAALDNKASVGLGISNGETRGSVTKNIAEISEASHRKLPKKDGPIANVNKGKQPIVIEISSGTSVSSGTPADSIDESRGPFRATTSKVSIREHRAQSQKQANRGKAVGKRPTIASSSDGDILGSSRPSASKVTILQARAQPKRQTCTAKAPHYKDNSERHGRAKSVGSKLMLALHGTIVSSQARSTTENNLLTVRPPIVPIKPVQTEEPLDDQSPAYSLAEEPMRMLEVDRVQDDTKPVEKRKYQANLDPFSELSIVQSHESKIENAQQTGLTQIWESLSSTHGDSSEFEVGRGLVGDQPSILDYHMEMEHLPGFAALQPNRFLPNTSSQVTKPFLSQEDTSSEASNAKITAEIQEITTASAQGHEYTHTPESQKPLLTNVALMELDSSPKPPKSVPKTSIVDSNGSPRLMPRQTKNADVPQLELEDGPDHKEEIRVPDTSQSQYSRSSCDLATEDTYESLVWTKYQRDMFLEYGIETERLKQTRLDPRPMSVSHPPSLPQEGTADAVDTDRALTSSPRTINDKKAKATASEKCGPIDRLWAHNAPELPRPDIEPQPSTTARDPMEWITALGVAQKNAHDLLHETNSHLSTQLAAEKATITQVLEIYRKGCSQILDDLFKAQEVRMQMYHQQMQYVKGQHAIICEDMVRGLQELDRRVQRKP</sequence>
<reference evidence="2" key="1">
    <citation type="journal article" date="2023" name="IMA Fungus">
        <title>Comparative genomic study of the Penicillium genus elucidates a diverse pangenome and 15 lateral gene transfer events.</title>
        <authorList>
            <person name="Petersen C."/>
            <person name="Sorensen T."/>
            <person name="Nielsen M.R."/>
            <person name="Sondergaard T.E."/>
            <person name="Sorensen J.L."/>
            <person name="Fitzpatrick D.A."/>
            <person name="Frisvad J.C."/>
            <person name="Nielsen K.L."/>
        </authorList>
    </citation>
    <scope>NUCLEOTIDE SEQUENCE</scope>
    <source>
        <strain evidence="2">IBT 15450</strain>
    </source>
</reference>
<feature type="compositionally biased region" description="Polar residues" evidence="1">
    <location>
        <begin position="24"/>
        <end position="36"/>
    </location>
</feature>
<dbReference type="Proteomes" id="UP001219568">
    <property type="component" value="Unassembled WGS sequence"/>
</dbReference>
<gene>
    <name evidence="2" type="ORF">N7460_012473</name>
</gene>
<reference evidence="2" key="2">
    <citation type="submission" date="2023-01" db="EMBL/GenBank/DDBJ databases">
        <authorList>
            <person name="Petersen C."/>
        </authorList>
    </citation>
    <scope>NUCLEOTIDE SEQUENCE</scope>
    <source>
        <strain evidence="2">IBT 15450</strain>
    </source>
</reference>
<protein>
    <submittedName>
        <fullName evidence="2">Uncharacterized protein</fullName>
    </submittedName>
</protein>
<feature type="compositionally biased region" description="Polar residues" evidence="1">
    <location>
        <begin position="203"/>
        <end position="213"/>
    </location>
</feature>
<feature type="region of interest" description="Disordered" evidence="1">
    <location>
        <begin position="529"/>
        <end position="594"/>
    </location>
</feature>
<keyword evidence="3" id="KW-1185">Reference proteome</keyword>
<feature type="region of interest" description="Disordered" evidence="1">
    <location>
        <begin position="630"/>
        <end position="660"/>
    </location>
</feature>
<accession>A0AAD6N4J7</accession>
<name>A0AAD6N4J7_PENCN</name>
<evidence type="ECO:0000256" key="1">
    <source>
        <dbReference type="SAM" id="MobiDB-lite"/>
    </source>
</evidence>
<dbReference type="EMBL" id="JAQJZL010000015">
    <property type="protein sequence ID" value="KAJ6027656.1"/>
    <property type="molecule type" value="Genomic_DNA"/>
</dbReference>
<feature type="compositionally biased region" description="Polar residues" evidence="1">
    <location>
        <begin position="118"/>
        <end position="129"/>
    </location>
</feature>
<feature type="compositionally biased region" description="Basic and acidic residues" evidence="1">
    <location>
        <begin position="571"/>
        <end position="580"/>
    </location>
</feature>
<evidence type="ECO:0000313" key="3">
    <source>
        <dbReference type="Proteomes" id="UP001219568"/>
    </source>
</evidence>
<dbReference type="AlphaFoldDB" id="A0AAD6N4J7"/>